<accession>A0AAE3R6W5</accession>
<proteinExistence type="predicted"/>
<dbReference type="RefSeq" id="WP_314516505.1">
    <property type="nucleotide sequence ID" value="NZ_JASJOU010000013.1"/>
</dbReference>
<evidence type="ECO:0000313" key="2">
    <source>
        <dbReference type="EMBL" id="MDJ1504839.1"/>
    </source>
</evidence>
<gene>
    <name evidence="2" type="ORF">QNI22_29520</name>
</gene>
<feature type="chain" id="PRO_5042263204" evidence="1">
    <location>
        <begin position="24"/>
        <end position="353"/>
    </location>
</feature>
<sequence>MKKSLLKLVFTFVFLCLSAYTYAQMGMGKVEEIEEVMSRKLIVLIEEPREKMLKRIEKKPKRGSIEDYKKDLKIYNENVQAVVEKFWPYNKKDIQYMTFEEINALKKSKSTEYAVLACLSARASSFSAGYLYANGLYWVKDIKEDFEDRDDDMFSVMLVNRIEDWGRVPVFSTTLFDVFPTKASMVYGLKTIDAYFTKRLNIKKNGIKAKEEKERVLAEMKERAPKVTEKTLLIREEWLDKELTAANFKTFYPYKYQICDRETMDNVVMNEDANYVYGVELPIVMSTSRSTFVVYTQYVMDGKDSQPIVFIKPNYGGMMLASSFTGKAGTRNFTIKTLNKIVEQVQGKGIEVE</sequence>
<keyword evidence="3" id="KW-1185">Reference proteome</keyword>
<organism evidence="2 3">
    <name type="scientific">Xanthocytophaga agilis</name>
    <dbReference type="NCBI Taxonomy" id="3048010"/>
    <lineage>
        <taxon>Bacteria</taxon>
        <taxon>Pseudomonadati</taxon>
        <taxon>Bacteroidota</taxon>
        <taxon>Cytophagia</taxon>
        <taxon>Cytophagales</taxon>
        <taxon>Rhodocytophagaceae</taxon>
        <taxon>Xanthocytophaga</taxon>
    </lineage>
</organism>
<dbReference type="AlphaFoldDB" id="A0AAE3R6W5"/>
<protein>
    <submittedName>
        <fullName evidence="2">Uncharacterized protein</fullName>
    </submittedName>
</protein>
<keyword evidence="1" id="KW-0732">Signal</keyword>
<evidence type="ECO:0000256" key="1">
    <source>
        <dbReference type="SAM" id="SignalP"/>
    </source>
</evidence>
<comment type="caution">
    <text evidence="2">The sequence shown here is derived from an EMBL/GenBank/DDBJ whole genome shotgun (WGS) entry which is preliminary data.</text>
</comment>
<evidence type="ECO:0000313" key="3">
    <source>
        <dbReference type="Proteomes" id="UP001232063"/>
    </source>
</evidence>
<feature type="signal peptide" evidence="1">
    <location>
        <begin position="1"/>
        <end position="23"/>
    </location>
</feature>
<reference evidence="2" key="1">
    <citation type="submission" date="2023-05" db="EMBL/GenBank/DDBJ databases">
        <authorList>
            <person name="Zhang X."/>
        </authorList>
    </citation>
    <scope>NUCLEOTIDE SEQUENCE</scope>
    <source>
        <strain evidence="2">BD1B2-1</strain>
    </source>
</reference>
<dbReference type="Proteomes" id="UP001232063">
    <property type="component" value="Unassembled WGS sequence"/>
</dbReference>
<name>A0AAE3R6W5_9BACT</name>
<dbReference type="EMBL" id="JASJOU010000013">
    <property type="protein sequence ID" value="MDJ1504839.1"/>
    <property type="molecule type" value="Genomic_DNA"/>
</dbReference>